<dbReference type="AlphaFoldDB" id="A0A1F5FX71"/>
<evidence type="ECO:0000256" key="1">
    <source>
        <dbReference type="ARBA" id="ARBA00022723"/>
    </source>
</evidence>
<organism evidence="4 5">
    <name type="scientific">Candidatus Curtissbacteria bacterium RBG_13_40_7</name>
    <dbReference type="NCBI Taxonomy" id="1797706"/>
    <lineage>
        <taxon>Bacteria</taxon>
        <taxon>Candidatus Curtissiibacteriota</taxon>
    </lineage>
</organism>
<evidence type="ECO:0000313" key="5">
    <source>
        <dbReference type="Proteomes" id="UP000179252"/>
    </source>
</evidence>
<evidence type="ECO:0000259" key="3">
    <source>
        <dbReference type="Pfam" id="PF07883"/>
    </source>
</evidence>
<keyword evidence="1" id="KW-0479">Metal-binding</keyword>
<dbReference type="InterPro" id="IPR013096">
    <property type="entry name" value="Cupin_2"/>
</dbReference>
<dbReference type="PANTHER" id="PTHR35848">
    <property type="entry name" value="OXALATE-BINDING PROTEIN"/>
    <property type="match status" value="1"/>
</dbReference>
<dbReference type="SUPFAM" id="SSF51182">
    <property type="entry name" value="RmlC-like cupins"/>
    <property type="match status" value="1"/>
</dbReference>
<dbReference type="PANTHER" id="PTHR35848:SF6">
    <property type="entry name" value="CUPIN TYPE-2 DOMAIN-CONTAINING PROTEIN"/>
    <property type="match status" value="1"/>
</dbReference>
<feature type="region of interest" description="Disordered" evidence="2">
    <location>
        <begin position="1"/>
        <end position="24"/>
    </location>
</feature>
<evidence type="ECO:0000256" key="2">
    <source>
        <dbReference type="SAM" id="MobiDB-lite"/>
    </source>
</evidence>
<dbReference type="Gene3D" id="2.60.120.10">
    <property type="entry name" value="Jelly Rolls"/>
    <property type="match status" value="1"/>
</dbReference>
<reference evidence="4 5" key="1">
    <citation type="journal article" date="2016" name="Nat. Commun.">
        <title>Thousands of microbial genomes shed light on interconnected biogeochemical processes in an aquifer system.</title>
        <authorList>
            <person name="Anantharaman K."/>
            <person name="Brown C.T."/>
            <person name="Hug L.A."/>
            <person name="Sharon I."/>
            <person name="Castelle C.J."/>
            <person name="Probst A.J."/>
            <person name="Thomas B.C."/>
            <person name="Singh A."/>
            <person name="Wilkins M.J."/>
            <person name="Karaoz U."/>
            <person name="Brodie E.L."/>
            <person name="Williams K.H."/>
            <person name="Hubbard S.S."/>
            <person name="Banfield J.F."/>
        </authorList>
    </citation>
    <scope>NUCLEOTIDE SEQUENCE [LARGE SCALE GENOMIC DNA]</scope>
</reference>
<accession>A0A1F5FX71</accession>
<comment type="caution">
    <text evidence="4">The sequence shown here is derived from an EMBL/GenBank/DDBJ whole genome shotgun (WGS) entry which is preliminary data.</text>
</comment>
<dbReference type="InterPro" id="IPR011051">
    <property type="entry name" value="RmlC_Cupin_sf"/>
</dbReference>
<dbReference type="InterPro" id="IPR014710">
    <property type="entry name" value="RmlC-like_jellyroll"/>
</dbReference>
<dbReference type="EMBL" id="MFAU01000027">
    <property type="protein sequence ID" value="OGD84216.1"/>
    <property type="molecule type" value="Genomic_DNA"/>
</dbReference>
<proteinExistence type="predicted"/>
<feature type="domain" description="Cupin type-2" evidence="3">
    <location>
        <begin position="47"/>
        <end position="113"/>
    </location>
</feature>
<gene>
    <name evidence="4" type="ORF">A2165_03570</name>
</gene>
<evidence type="ECO:0000313" key="4">
    <source>
        <dbReference type="EMBL" id="OGD84216.1"/>
    </source>
</evidence>
<sequence length="120" mass="13674">MLKKINQRNRQWEPGSHEDPKNPGVYKKVLIRHEEADPKSGLMMFQLCKIPPKTTHVAHSHPTMDEIFYFTQGKGEIEINKEIEKVNAGDRIIVPAGHIHQIRNLGKTELKFIGLGVALD</sequence>
<dbReference type="GO" id="GO:0046872">
    <property type="term" value="F:metal ion binding"/>
    <property type="evidence" value="ECO:0007669"/>
    <property type="project" value="UniProtKB-KW"/>
</dbReference>
<dbReference type="Proteomes" id="UP000179252">
    <property type="component" value="Unassembled WGS sequence"/>
</dbReference>
<protein>
    <recommendedName>
        <fullName evidence="3">Cupin type-2 domain-containing protein</fullName>
    </recommendedName>
</protein>
<dbReference type="Pfam" id="PF07883">
    <property type="entry name" value="Cupin_2"/>
    <property type="match status" value="1"/>
</dbReference>
<dbReference type="InterPro" id="IPR051610">
    <property type="entry name" value="GPI/OXD"/>
</dbReference>
<name>A0A1F5FX71_9BACT</name>